<evidence type="ECO:0000313" key="1">
    <source>
        <dbReference type="EMBL" id="JAD66414.1"/>
    </source>
</evidence>
<reference evidence="1" key="1">
    <citation type="submission" date="2014-09" db="EMBL/GenBank/DDBJ databases">
        <authorList>
            <person name="Magalhaes I.L.F."/>
            <person name="Oliveira U."/>
            <person name="Santos F.R."/>
            <person name="Vidigal T.H.D.A."/>
            <person name="Brescovit A.D."/>
            <person name="Santos A.J."/>
        </authorList>
    </citation>
    <scope>NUCLEOTIDE SEQUENCE</scope>
    <source>
        <tissue evidence="1">Shoot tissue taken approximately 20 cm above the soil surface</tissue>
    </source>
</reference>
<dbReference type="EMBL" id="GBRH01231481">
    <property type="protein sequence ID" value="JAD66414.1"/>
    <property type="molecule type" value="Transcribed_RNA"/>
</dbReference>
<reference evidence="1" key="2">
    <citation type="journal article" date="2015" name="Data Brief">
        <title>Shoot transcriptome of the giant reed, Arundo donax.</title>
        <authorList>
            <person name="Barrero R.A."/>
            <person name="Guerrero F.D."/>
            <person name="Moolhuijzen P."/>
            <person name="Goolsby J.A."/>
            <person name="Tidwell J."/>
            <person name="Bellgard S.E."/>
            <person name="Bellgard M.I."/>
        </authorList>
    </citation>
    <scope>NUCLEOTIDE SEQUENCE</scope>
    <source>
        <tissue evidence="1">Shoot tissue taken approximately 20 cm above the soil surface</tissue>
    </source>
</reference>
<protein>
    <submittedName>
        <fullName evidence="1">Uncharacterized protein</fullName>
    </submittedName>
</protein>
<accession>A0A0A9BQZ5</accession>
<dbReference type="AlphaFoldDB" id="A0A0A9BQZ5"/>
<name>A0A0A9BQZ5_ARUDO</name>
<proteinExistence type="predicted"/>
<organism evidence="1">
    <name type="scientific">Arundo donax</name>
    <name type="common">Giant reed</name>
    <name type="synonym">Donax arundinaceus</name>
    <dbReference type="NCBI Taxonomy" id="35708"/>
    <lineage>
        <taxon>Eukaryota</taxon>
        <taxon>Viridiplantae</taxon>
        <taxon>Streptophyta</taxon>
        <taxon>Embryophyta</taxon>
        <taxon>Tracheophyta</taxon>
        <taxon>Spermatophyta</taxon>
        <taxon>Magnoliopsida</taxon>
        <taxon>Liliopsida</taxon>
        <taxon>Poales</taxon>
        <taxon>Poaceae</taxon>
        <taxon>PACMAD clade</taxon>
        <taxon>Arundinoideae</taxon>
        <taxon>Arundineae</taxon>
        <taxon>Arundo</taxon>
    </lineage>
</organism>
<sequence length="51" mass="5656">MAPTDTPSDHVVTQSMTNHMIMYLACHPSQQFLLSMPIDSISQTYLTTLGT</sequence>